<reference evidence="4 5" key="1">
    <citation type="submission" date="2009-02" db="EMBL/GenBank/DDBJ databases">
        <title>Sequencing of the draft genome and assembly of Dethiobacter alkaliphilus AHT 1.</title>
        <authorList>
            <consortium name="US DOE Joint Genome Institute (JGI-PGF)"/>
            <person name="Lucas S."/>
            <person name="Copeland A."/>
            <person name="Lapidus A."/>
            <person name="Glavina del Rio T."/>
            <person name="Dalin E."/>
            <person name="Tice H."/>
            <person name="Bruce D."/>
            <person name="Goodwin L."/>
            <person name="Pitluck S."/>
            <person name="Larimer F."/>
            <person name="Land M.L."/>
            <person name="Hauser L."/>
            <person name="Muyzer G."/>
        </authorList>
    </citation>
    <scope>NUCLEOTIDE SEQUENCE [LARGE SCALE GENOMIC DNA]</scope>
    <source>
        <strain evidence="4 5">AHT 1</strain>
    </source>
</reference>
<dbReference type="InterPro" id="IPR038404">
    <property type="entry name" value="TRAP_DctP_sf"/>
</dbReference>
<keyword evidence="5" id="KW-1185">Reference proteome</keyword>
<evidence type="ECO:0000313" key="4">
    <source>
        <dbReference type="EMBL" id="EEG76858.1"/>
    </source>
</evidence>
<evidence type="ECO:0000256" key="3">
    <source>
        <dbReference type="ARBA" id="ARBA00022729"/>
    </source>
</evidence>
<evidence type="ECO:0000256" key="2">
    <source>
        <dbReference type="ARBA" id="ARBA00022448"/>
    </source>
</evidence>
<dbReference type="Gene3D" id="3.40.190.170">
    <property type="entry name" value="Bacterial extracellular solute-binding protein, family 7"/>
    <property type="match status" value="1"/>
</dbReference>
<dbReference type="EMBL" id="ACJM01000012">
    <property type="protein sequence ID" value="EEG76858.1"/>
    <property type="molecule type" value="Genomic_DNA"/>
</dbReference>
<dbReference type="PANTHER" id="PTHR33376:SF7">
    <property type="entry name" value="C4-DICARBOXYLATE-BINDING PROTEIN DCTB"/>
    <property type="match status" value="1"/>
</dbReference>
<dbReference type="PIRSF" id="PIRSF006470">
    <property type="entry name" value="DctB"/>
    <property type="match status" value="1"/>
</dbReference>
<dbReference type="InterPro" id="IPR018389">
    <property type="entry name" value="DctP_fam"/>
</dbReference>
<dbReference type="AlphaFoldDB" id="C0GIJ7"/>
<evidence type="ECO:0000256" key="1">
    <source>
        <dbReference type="ARBA" id="ARBA00009023"/>
    </source>
</evidence>
<dbReference type="RefSeq" id="WP_008517566.1">
    <property type="nucleotide sequence ID" value="NZ_ACJM01000012.1"/>
</dbReference>
<dbReference type="STRING" id="555088.DealDRAFT_2306"/>
<protein>
    <submittedName>
        <fullName evidence="4">TRAP dicarboxylate transporter, DctP subunit</fullName>
    </submittedName>
</protein>
<sequence length="341" mass="38901">MQTITTSKLLYALLLTVMTLALLLSGCQNRALDLEQVGEDERIVIKFSHVVSELTPKGLAARRFAELVHERTDGLVEVQVYPNSQLYMDGEEVDALINNNVQMIAPATAKMTEFFPELLLFDLPFLFEDFEQVHRFIDSEGGQKLLDKFQTDSMLSLAMWDNGFKVMTANRPLYTPDDFAGLRFRIMPSRVLEAQFAQLGAQTRDMPFSDVYAALERGTVNAAENPPSNLYSKRFYMVQEHLTVSNHGYLGYLVLTNQTFWQGLPEDIREILEETLAEVTQWERKIAAEQNKRDLERIINSGEIEVHYLSEAEKAAWREALMPVHQMFLPDIGTELLQGTP</sequence>
<dbReference type="eggNOG" id="COG1638">
    <property type="taxonomic scope" value="Bacteria"/>
</dbReference>
<dbReference type="PANTHER" id="PTHR33376">
    <property type="match status" value="1"/>
</dbReference>
<organism evidence="4 5">
    <name type="scientific">Dethiobacter alkaliphilus AHT 1</name>
    <dbReference type="NCBI Taxonomy" id="555088"/>
    <lineage>
        <taxon>Bacteria</taxon>
        <taxon>Bacillati</taxon>
        <taxon>Bacillota</taxon>
        <taxon>Dethiobacteria</taxon>
        <taxon>Dethiobacterales</taxon>
        <taxon>Dethiobacteraceae</taxon>
        <taxon>Dethiobacter</taxon>
    </lineage>
</organism>
<keyword evidence="2" id="KW-0813">Transport</keyword>
<dbReference type="NCBIfam" id="NF037995">
    <property type="entry name" value="TRAP_S1"/>
    <property type="match status" value="1"/>
</dbReference>
<proteinExistence type="inferred from homology"/>
<dbReference type="GO" id="GO:0030288">
    <property type="term" value="C:outer membrane-bounded periplasmic space"/>
    <property type="evidence" value="ECO:0007669"/>
    <property type="project" value="InterPro"/>
</dbReference>
<comment type="caution">
    <text evidence="4">The sequence shown here is derived from an EMBL/GenBank/DDBJ whole genome shotgun (WGS) entry which is preliminary data.</text>
</comment>
<dbReference type="OrthoDB" id="9815946at2"/>
<accession>C0GIJ7</accession>
<dbReference type="NCBIfam" id="TIGR00787">
    <property type="entry name" value="dctP"/>
    <property type="match status" value="1"/>
</dbReference>
<dbReference type="GO" id="GO:0055085">
    <property type="term" value="P:transmembrane transport"/>
    <property type="evidence" value="ECO:0007669"/>
    <property type="project" value="InterPro"/>
</dbReference>
<name>C0GIJ7_DETAL</name>
<keyword evidence="3" id="KW-0732">Signal</keyword>
<dbReference type="Pfam" id="PF03480">
    <property type="entry name" value="DctP"/>
    <property type="match status" value="1"/>
</dbReference>
<comment type="similarity">
    <text evidence="1">Belongs to the bacterial solute-binding protein 7 family.</text>
</comment>
<dbReference type="InterPro" id="IPR004682">
    <property type="entry name" value="TRAP_DctP"/>
</dbReference>
<gene>
    <name evidence="4" type="ORF">DealDRAFT_2306</name>
</gene>
<evidence type="ECO:0000313" key="5">
    <source>
        <dbReference type="Proteomes" id="UP000006443"/>
    </source>
</evidence>
<dbReference type="Proteomes" id="UP000006443">
    <property type="component" value="Unassembled WGS sequence"/>
</dbReference>